<evidence type="ECO:0000256" key="7">
    <source>
        <dbReference type="ARBA" id="ARBA00023136"/>
    </source>
</evidence>
<dbReference type="STRING" id="200991.AUC31_11600"/>
<dbReference type="EMBL" id="CP013659">
    <property type="protein sequence ID" value="ALS77068.1"/>
    <property type="molecule type" value="Genomic_DNA"/>
</dbReference>
<reference evidence="9" key="1">
    <citation type="submission" date="2016-01" db="EMBL/GenBank/DDBJ databases">
        <title>Complete genome of Planococcus rifietoensis type strain M8.</title>
        <authorList>
            <person name="See-Too W.S."/>
        </authorList>
    </citation>
    <scope>NUCLEOTIDE SEQUENCE [LARGE SCALE GENOMIC DNA]</scope>
    <source>
        <strain evidence="9">M8</strain>
    </source>
</reference>
<dbReference type="InterPro" id="IPR003445">
    <property type="entry name" value="Cat_transpt"/>
</dbReference>
<name>A0A0U2ZCZ1_9BACL</name>
<evidence type="ECO:0000313" key="9">
    <source>
        <dbReference type="EMBL" id="ALS77068.1"/>
    </source>
</evidence>
<dbReference type="PANTHER" id="PTHR32024">
    <property type="entry name" value="TRK SYSTEM POTASSIUM UPTAKE PROTEIN TRKG-RELATED"/>
    <property type="match status" value="1"/>
</dbReference>
<feature type="transmembrane region" description="Helical" evidence="8">
    <location>
        <begin position="6"/>
        <end position="29"/>
    </location>
</feature>
<feature type="transmembrane region" description="Helical" evidence="8">
    <location>
        <begin position="41"/>
        <end position="61"/>
    </location>
</feature>
<gene>
    <name evidence="9" type="ORF">AUC31_11600</name>
</gene>
<dbReference type="KEGG" id="prt:AUC31_11600"/>
<evidence type="ECO:0000256" key="8">
    <source>
        <dbReference type="SAM" id="Phobius"/>
    </source>
</evidence>
<dbReference type="GO" id="GO:0005886">
    <property type="term" value="C:plasma membrane"/>
    <property type="evidence" value="ECO:0007669"/>
    <property type="project" value="UniProtKB-SubCell"/>
</dbReference>
<evidence type="ECO:0000313" key="10">
    <source>
        <dbReference type="Proteomes" id="UP000067683"/>
    </source>
</evidence>
<accession>A0A0U2ZCZ1</accession>
<keyword evidence="4 8" id="KW-0812">Transmembrane</keyword>
<feature type="transmembrane region" description="Helical" evidence="8">
    <location>
        <begin position="129"/>
        <end position="149"/>
    </location>
</feature>
<keyword evidence="10" id="KW-1185">Reference proteome</keyword>
<dbReference type="AlphaFoldDB" id="A0A0U2ZCZ1"/>
<sequence>MVSKWAHFSAIQLIVLYYALAVIFSLILLSFPFFHDEGVELTFIDLLFTTVSAISVTGLGVVSTPDTFNTAGIIALTFVLQFGGIGIMTLGTFIWVIFRRRIGLRERQLIQIDQNQLSMSGLVKLLLKILRTILFIELIGTIILSIYFLNYFDTWQEALLQGYFGAISATTNAGFDITGTSLVQFSNDYFVQTVNMSLLILGAIGFPVLIELQDFLKGDHTRGKRSNSFSLFTKLTVTTFFALIAVGAIAMLLLEQGNFLADKSWHEQIFYSLFQSVTTRNGGLATMDVSELSDPTLILFCALMFIGASPSSVGGGIRTTTFAIMLLAIYNFAKGRSGVKVFGRELDNDDIIRSFIVITTAAMLCTAAVIALTYIEPFPILPIVFEVSSAFGTTGLSMGITADLSTAGKGIIIFLMFVGRIGIFSFLFLIRGKVIREAFHYPKERVIIG</sequence>
<evidence type="ECO:0000256" key="3">
    <source>
        <dbReference type="ARBA" id="ARBA00022475"/>
    </source>
</evidence>
<keyword evidence="6" id="KW-0406">Ion transport</keyword>
<dbReference type="GO" id="GO:0008324">
    <property type="term" value="F:monoatomic cation transmembrane transporter activity"/>
    <property type="evidence" value="ECO:0007669"/>
    <property type="project" value="InterPro"/>
</dbReference>
<feature type="transmembrane region" description="Helical" evidence="8">
    <location>
        <begin position="351"/>
        <end position="375"/>
    </location>
</feature>
<keyword evidence="5 8" id="KW-1133">Transmembrane helix</keyword>
<protein>
    <submittedName>
        <fullName evidence="9">ATP synthase</fullName>
    </submittedName>
</protein>
<dbReference type="Proteomes" id="UP000067683">
    <property type="component" value="Chromosome"/>
</dbReference>
<keyword evidence="2" id="KW-0813">Transport</keyword>
<keyword evidence="7 8" id="KW-0472">Membrane</keyword>
<dbReference type="Pfam" id="PF02386">
    <property type="entry name" value="TrkH"/>
    <property type="match status" value="1"/>
</dbReference>
<feature type="transmembrane region" description="Helical" evidence="8">
    <location>
        <begin position="411"/>
        <end position="430"/>
    </location>
</feature>
<feature type="transmembrane region" description="Helical" evidence="8">
    <location>
        <begin position="231"/>
        <end position="254"/>
    </location>
</feature>
<feature type="transmembrane region" description="Helical" evidence="8">
    <location>
        <begin position="189"/>
        <end position="210"/>
    </location>
</feature>
<comment type="subcellular location">
    <subcellularLocation>
        <location evidence="1">Cell membrane</location>
        <topology evidence="1">Multi-pass membrane protein</topology>
    </subcellularLocation>
</comment>
<feature type="transmembrane region" description="Helical" evidence="8">
    <location>
        <begin position="297"/>
        <end position="330"/>
    </location>
</feature>
<dbReference type="PANTHER" id="PTHR32024:SF4">
    <property type="entry name" value="KTR SYSTEM POTASSIUM UPTAKE PROTEIN D"/>
    <property type="match status" value="1"/>
</dbReference>
<evidence type="ECO:0000256" key="1">
    <source>
        <dbReference type="ARBA" id="ARBA00004651"/>
    </source>
</evidence>
<evidence type="ECO:0000256" key="4">
    <source>
        <dbReference type="ARBA" id="ARBA00022692"/>
    </source>
</evidence>
<evidence type="ECO:0000256" key="6">
    <source>
        <dbReference type="ARBA" id="ARBA00023065"/>
    </source>
</evidence>
<organism evidence="9 10">
    <name type="scientific">Planococcus rifietoensis</name>
    <dbReference type="NCBI Taxonomy" id="200991"/>
    <lineage>
        <taxon>Bacteria</taxon>
        <taxon>Bacillati</taxon>
        <taxon>Bacillota</taxon>
        <taxon>Bacilli</taxon>
        <taxon>Bacillales</taxon>
        <taxon>Caryophanaceae</taxon>
        <taxon>Planococcus</taxon>
    </lineage>
</organism>
<proteinExistence type="predicted"/>
<dbReference type="GO" id="GO:0030001">
    <property type="term" value="P:metal ion transport"/>
    <property type="evidence" value="ECO:0007669"/>
    <property type="project" value="UniProtKB-ARBA"/>
</dbReference>
<feature type="transmembrane region" description="Helical" evidence="8">
    <location>
        <begin position="73"/>
        <end position="98"/>
    </location>
</feature>
<keyword evidence="3" id="KW-1003">Cell membrane</keyword>
<evidence type="ECO:0000256" key="2">
    <source>
        <dbReference type="ARBA" id="ARBA00022448"/>
    </source>
</evidence>
<evidence type="ECO:0000256" key="5">
    <source>
        <dbReference type="ARBA" id="ARBA00022989"/>
    </source>
</evidence>